<dbReference type="AlphaFoldDB" id="A0A4U0VKY1"/>
<evidence type="ECO:0000313" key="2">
    <source>
        <dbReference type="Proteomes" id="UP000310066"/>
    </source>
</evidence>
<name>A0A4U0VKY1_9PEZI</name>
<dbReference type="Proteomes" id="UP000310066">
    <property type="component" value="Unassembled WGS sequence"/>
</dbReference>
<evidence type="ECO:0000313" key="1">
    <source>
        <dbReference type="EMBL" id="TKA49773.1"/>
    </source>
</evidence>
<sequence>MRQQEKNSGIDIQRSKLDCRYCYIDIEQRAILHLDPFQEGRYRHTILAMRREFAVDTKVQCELYATAQRFDPDSELISLKSITPALNSILSRPDDPTQFEYQG</sequence>
<dbReference type="EMBL" id="NAJP01000001">
    <property type="protein sequence ID" value="TKA49773.1"/>
    <property type="molecule type" value="Genomic_DNA"/>
</dbReference>
<accession>A0A4U0VKY1</accession>
<reference evidence="1 2" key="1">
    <citation type="submission" date="2017-03" db="EMBL/GenBank/DDBJ databases">
        <title>Genomes of endolithic fungi from Antarctica.</title>
        <authorList>
            <person name="Coleine C."/>
            <person name="Masonjones S."/>
            <person name="Stajich J.E."/>
        </authorList>
    </citation>
    <scope>NUCLEOTIDE SEQUENCE [LARGE SCALE GENOMIC DNA]</scope>
    <source>
        <strain evidence="1 2">CCFEE 5311</strain>
    </source>
</reference>
<organism evidence="1 2">
    <name type="scientific">Friedmanniomyces endolithicus</name>
    <dbReference type="NCBI Taxonomy" id="329885"/>
    <lineage>
        <taxon>Eukaryota</taxon>
        <taxon>Fungi</taxon>
        <taxon>Dikarya</taxon>
        <taxon>Ascomycota</taxon>
        <taxon>Pezizomycotina</taxon>
        <taxon>Dothideomycetes</taxon>
        <taxon>Dothideomycetidae</taxon>
        <taxon>Mycosphaerellales</taxon>
        <taxon>Teratosphaeriaceae</taxon>
        <taxon>Friedmanniomyces</taxon>
    </lineage>
</organism>
<protein>
    <submittedName>
        <fullName evidence="1">Uncharacterized protein</fullName>
    </submittedName>
</protein>
<gene>
    <name evidence="1" type="ORF">B0A54_00442</name>
</gene>
<comment type="caution">
    <text evidence="1">The sequence shown here is derived from an EMBL/GenBank/DDBJ whole genome shotgun (WGS) entry which is preliminary data.</text>
</comment>
<proteinExistence type="predicted"/>